<keyword evidence="1" id="KW-0472">Membrane</keyword>
<dbReference type="InterPro" id="IPR036938">
    <property type="entry name" value="PAP2/HPO_sf"/>
</dbReference>
<keyword evidence="1" id="KW-0812">Transmembrane</keyword>
<dbReference type="SUPFAM" id="SSF48317">
    <property type="entry name" value="Acid phosphatase/Vanadium-dependent haloperoxidase"/>
    <property type="match status" value="1"/>
</dbReference>
<dbReference type="Proteomes" id="UP001549031">
    <property type="component" value="Unassembled WGS sequence"/>
</dbReference>
<dbReference type="InterPro" id="IPR000326">
    <property type="entry name" value="PAP2/HPO"/>
</dbReference>
<keyword evidence="4" id="KW-1185">Reference proteome</keyword>
<dbReference type="SMART" id="SM00014">
    <property type="entry name" value="acidPPc"/>
    <property type="match status" value="1"/>
</dbReference>
<protein>
    <submittedName>
        <fullName evidence="3">Membrane-associated phospholipid phosphatase</fullName>
    </submittedName>
</protein>
<evidence type="ECO:0000256" key="1">
    <source>
        <dbReference type="SAM" id="Phobius"/>
    </source>
</evidence>
<feature type="domain" description="Phosphatidic acid phosphatase type 2/haloperoxidase" evidence="2">
    <location>
        <begin position="84"/>
        <end position="206"/>
    </location>
</feature>
<comment type="caution">
    <text evidence="3">The sequence shown here is derived from an EMBL/GenBank/DDBJ whole genome shotgun (WGS) entry which is preliminary data.</text>
</comment>
<feature type="transmembrane region" description="Helical" evidence="1">
    <location>
        <begin position="187"/>
        <end position="206"/>
    </location>
</feature>
<dbReference type="RefSeq" id="WP_247242820.1">
    <property type="nucleotide sequence ID" value="NZ_JALJRA010000003.1"/>
</dbReference>
<sequence length="233" mass="25986">MQLALLALGAVSIFFAAVPELDLFMSGLFWDPADGFLFSQNSSLLLLRDANRPLPWIVISLLLILLIAPRLHDLRLGVPAPHRLLFVVIFFALGPGLIVHVMKILVGRARPRDIEQFGGTGIFTPPWDLSDQCVRNCSFISGEASSAFALLTLVVLLPLSYRRIYLIVVGIIAAAFSFNRVVFGAHFFSDVVFAWSVMTVVALVLWRWMSFNAQWIDGLFLRREQPSRSQEGA</sequence>
<evidence type="ECO:0000313" key="3">
    <source>
        <dbReference type="EMBL" id="MET3584928.1"/>
    </source>
</evidence>
<proteinExistence type="predicted"/>
<dbReference type="Pfam" id="PF01569">
    <property type="entry name" value="PAP2"/>
    <property type="match status" value="1"/>
</dbReference>
<feature type="transmembrane region" description="Helical" evidence="1">
    <location>
        <begin position="164"/>
        <end position="181"/>
    </location>
</feature>
<feature type="transmembrane region" description="Helical" evidence="1">
    <location>
        <begin position="139"/>
        <end position="157"/>
    </location>
</feature>
<organism evidence="3 4">
    <name type="scientific">Pseudorhizobium tarimense</name>
    <dbReference type="NCBI Taxonomy" id="1079109"/>
    <lineage>
        <taxon>Bacteria</taxon>
        <taxon>Pseudomonadati</taxon>
        <taxon>Pseudomonadota</taxon>
        <taxon>Alphaproteobacteria</taxon>
        <taxon>Hyphomicrobiales</taxon>
        <taxon>Rhizobiaceae</taxon>
        <taxon>Rhizobium/Agrobacterium group</taxon>
        <taxon>Pseudorhizobium</taxon>
    </lineage>
</organism>
<keyword evidence="1" id="KW-1133">Transmembrane helix</keyword>
<evidence type="ECO:0000259" key="2">
    <source>
        <dbReference type="SMART" id="SM00014"/>
    </source>
</evidence>
<feature type="transmembrane region" description="Helical" evidence="1">
    <location>
        <begin position="54"/>
        <end position="72"/>
    </location>
</feature>
<feature type="transmembrane region" description="Helical" evidence="1">
    <location>
        <begin position="84"/>
        <end position="106"/>
    </location>
</feature>
<gene>
    <name evidence="3" type="ORF">ABID21_001029</name>
</gene>
<dbReference type="EMBL" id="JBEPLJ010000003">
    <property type="protein sequence ID" value="MET3584928.1"/>
    <property type="molecule type" value="Genomic_DNA"/>
</dbReference>
<name>A0ABV2H327_9HYPH</name>
<reference evidence="3 4" key="1">
    <citation type="submission" date="2024-06" db="EMBL/GenBank/DDBJ databases">
        <title>Genomic Encyclopedia of Type Strains, Phase IV (KMG-IV): sequencing the most valuable type-strain genomes for metagenomic binning, comparative biology and taxonomic classification.</title>
        <authorList>
            <person name="Goeker M."/>
        </authorList>
    </citation>
    <scope>NUCLEOTIDE SEQUENCE [LARGE SCALE GENOMIC DNA]</scope>
    <source>
        <strain evidence="3 4">DSM 105042</strain>
    </source>
</reference>
<dbReference type="Gene3D" id="1.20.144.10">
    <property type="entry name" value="Phosphatidic acid phosphatase type 2/haloperoxidase"/>
    <property type="match status" value="1"/>
</dbReference>
<accession>A0ABV2H327</accession>
<evidence type="ECO:0000313" key="4">
    <source>
        <dbReference type="Proteomes" id="UP001549031"/>
    </source>
</evidence>